<dbReference type="Gene3D" id="3.40.50.1000">
    <property type="entry name" value="HAD superfamily/HAD-like"/>
    <property type="match status" value="1"/>
</dbReference>
<dbReference type="InterPro" id="IPR006379">
    <property type="entry name" value="HAD-SF_hydro_IIB"/>
</dbReference>
<dbReference type="EC" id="3.1.3.-" evidence="1"/>
<dbReference type="Proteomes" id="UP000269903">
    <property type="component" value="Chromosome"/>
</dbReference>
<dbReference type="GO" id="GO:0005829">
    <property type="term" value="C:cytosol"/>
    <property type="evidence" value="ECO:0007669"/>
    <property type="project" value="TreeGrafter"/>
</dbReference>
<dbReference type="SFLD" id="SFLDS00003">
    <property type="entry name" value="Haloacid_Dehalogenase"/>
    <property type="match status" value="1"/>
</dbReference>
<dbReference type="SFLD" id="SFLDG01144">
    <property type="entry name" value="C2.B.4:_PGP_Like"/>
    <property type="match status" value="1"/>
</dbReference>
<dbReference type="Gene3D" id="3.30.1240.10">
    <property type="match status" value="1"/>
</dbReference>
<dbReference type="PANTHER" id="PTHR10000">
    <property type="entry name" value="PHOSPHOSERINE PHOSPHATASE"/>
    <property type="match status" value="1"/>
</dbReference>
<name>A0A7Z8ZX58_STRSZ</name>
<dbReference type="PANTHER" id="PTHR10000:SF8">
    <property type="entry name" value="HAD SUPERFAMILY HYDROLASE-LIKE, TYPE 3"/>
    <property type="match status" value="1"/>
</dbReference>
<accession>A0A7Z8ZX58</accession>
<dbReference type="InterPro" id="IPR036412">
    <property type="entry name" value="HAD-like_sf"/>
</dbReference>
<evidence type="ECO:0000313" key="2">
    <source>
        <dbReference type="Proteomes" id="UP000269903"/>
    </source>
</evidence>
<gene>
    <name evidence="1" type="primary">yidA_2</name>
    <name evidence="1" type="ORF">NCTC6180_01398</name>
</gene>
<protein>
    <submittedName>
        <fullName evidence="1">Haloacid dehalogenase</fullName>
        <ecNumber evidence="1">3.1.3.-</ecNumber>
    </submittedName>
</protein>
<keyword evidence="1" id="KW-0378">Hydrolase</keyword>
<evidence type="ECO:0000313" key="1">
    <source>
        <dbReference type="EMBL" id="VEF08228.1"/>
    </source>
</evidence>
<dbReference type="Pfam" id="PF08282">
    <property type="entry name" value="Hydrolase_3"/>
    <property type="match status" value="1"/>
</dbReference>
<dbReference type="CDD" id="cd07516">
    <property type="entry name" value="HAD_Pase"/>
    <property type="match status" value="1"/>
</dbReference>
<dbReference type="NCBIfam" id="TIGR00099">
    <property type="entry name" value="Cof-subfamily"/>
    <property type="match status" value="1"/>
</dbReference>
<reference evidence="1 2" key="1">
    <citation type="submission" date="2018-12" db="EMBL/GenBank/DDBJ databases">
        <authorList>
            <consortium name="Pathogen Informatics"/>
        </authorList>
    </citation>
    <scope>NUCLEOTIDE SEQUENCE [LARGE SCALE GENOMIC DNA]</scope>
    <source>
        <strain evidence="1 2">NCTC6180</strain>
    </source>
</reference>
<dbReference type="InterPro" id="IPR023214">
    <property type="entry name" value="HAD_sf"/>
</dbReference>
<dbReference type="PROSITE" id="PS01229">
    <property type="entry name" value="COF_2"/>
    <property type="match status" value="1"/>
</dbReference>
<organism evidence="1 2">
    <name type="scientific">Streptococcus equi subsp. zooepidemicus</name>
    <dbReference type="NCBI Taxonomy" id="40041"/>
    <lineage>
        <taxon>Bacteria</taxon>
        <taxon>Bacillati</taxon>
        <taxon>Bacillota</taxon>
        <taxon>Bacilli</taxon>
        <taxon>Lactobacillales</taxon>
        <taxon>Streptococcaceae</taxon>
        <taxon>Streptococcus</taxon>
    </lineage>
</organism>
<dbReference type="GO" id="GO:0000287">
    <property type="term" value="F:magnesium ion binding"/>
    <property type="evidence" value="ECO:0007669"/>
    <property type="project" value="TreeGrafter"/>
</dbReference>
<dbReference type="SUPFAM" id="SSF56784">
    <property type="entry name" value="HAD-like"/>
    <property type="match status" value="1"/>
</dbReference>
<dbReference type="RefSeq" id="WP_154804088.1">
    <property type="nucleotide sequence ID" value="NZ_LR134317.1"/>
</dbReference>
<proteinExistence type="predicted"/>
<dbReference type="SFLD" id="SFLDG01140">
    <property type="entry name" value="C2.B:_Phosphomannomutase_and_P"/>
    <property type="match status" value="1"/>
</dbReference>
<dbReference type="GO" id="GO:0016791">
    <property type="term" value="F:phosphatase activity"/>
    <property type="evidence" value="ECO:0007669"/>
    <property type="project" value="TreeGrafter"/>
</dbReference>
<dbReference type="InterPro" id="IPR000150">
    <property type="entry name" value="Cof"/>
</dbReference>
<dbReference type="AlphaFoldDB" id="A0A7Z8ZX58"/>
<sequence length="274" mass="29943">MIQLIAIDLDGTLLDSKKHIPKENIKAIQAAAREGIKVVLCTGRPQSGTRPYFEQLGLSDDEEYLILNNGCSTYRSPSWELLHYQSLTFSAIKHLYQLSQPFSDIYLTLTGERDYLVIDSKVPDMVQADGDLVFTKVKATSLSQLSSSSQIIFQAMYMGEKAALDTFEALVREKLSASFSVVRSQETILEVMPECVTKASALKKLTADLKLRPDQVMAIGDAANDLEMLAYAGLGVAMGNADEAIKKVADKVSLSNDQAGVAHAINQFALKKGS</sequence>
<dbReference type="EMBL" id="LR134317">
    <property type="protein sequence ID" value="VEF08228.1"/>
    <property type="molecule type" value="Genomic_DNA"/>
</dbReference>
<dbReference type="NCBIfam" id="TIGR01484">
    <property type="entry name" value="HAD-SF-IIB"/>
    <property type="match status" value="1"/>
</dbReference>